<feature type="domain" description="Aerotolerance regulator N-terminal" evidence="2">
    <location>
        <begin position="5"/>
        <end position="77"/>
    </location>
</feature>
<organism evidence="3 4">
    <name type="scientific">Brevundimonas subvibrioides</name>
    <dbReference type="NCBI Taxonomy" id="74313"/>
    <lineage>
        <taxon>Bacteria</taxon>
        <taxon>Pseudomonadati</taxon>
        <taxon>Pseudomonadota</taxon>
        <taxon>Alphaproteobacteria</taxon>
        <taxon>Caulobacterales</taxon>
        <taxon>Caulobacteraceae</taxon>
        <taxon>Brevundimonas</taxon>
    </lineage>
</organism>
<dbReference type="InterPro" id="IPR011933">
    <property type="entry name" value="Double_TM_dom"/>
</dbReference>
<feature type="transmembrane region" description="Helical" evidence="1">
    <location>
        <begin position="6"/>
        <end position="26"/>
    </location>
</feature>
<evidence type="ECO:0000256" key="1">
    <source>
        <dbReference type="SAM" id="Phobius"/>
    </source>
</evidence>
<keyword evidence="1" id="KW-0812">Transmembrane</keyword>
<dbReference type="AlphaFoldDB" id="A0A258HPL1"/>
<sequence>MNPALLLPAGLAALLALAIPIVIHIARRTESRTIDFAALRWLDPQPKPRRSLTIDERLLLAARLLLLALIALWLAAPVLWNAANDRPVVAIAPGADAATIAAATEKGDRVVWLAPGFPEHGALTPGAPGDVASLIRQLDAELPPGAPVELVVPGTLDGVDAERPRLSRRVGWTVGAEAPAAQVASPAPPSLTVRFAPEAGEAVRYFRAAATAWIAADVAPTFDAEPFDRAVPNSARHLIWLASGPVPVPVERWVRSGGVILTALEARIPVEGETVPVWRGMAGEPLAVAGRLGRGRVIRLTRALEPAAIPQLVEPDFPDALLSMLDPRPAPGRVAAVDHAPLTGAAPYDQPPLDLRPWLALLIAVAFAGERWLAMRRQRAVAP</sequence>
<comment type="caution">
    <text evidence="3">The sequence shown here is derived from an EMBL/GenBank/DDBJ whole genome shotgun (WGS) entry which is preliminary data.</text>
</comment>
<evidence type="ECO:0000313" key="4">
    <source>
        <dbReference type="Proteomes" id="UP000216147"/>
    </source>
</evidence>
<dbReference type="Proteomes" id="UP000216147">
    <property type="component" value="Unassembled WGS sequence"/>
</dbReference>
<proteinExistence type="predicted"/>
<dbReference type="PANTHER" id="PTHR37464:SF1">
    <property type="entry name" value="BLL2463 PROTEIN"/>
    <property type="match status" value="1"/>
</dbReference>
<evidence type="ECO:0000259" key="2">
    <source>
        <dbReference type="Pfam" id="PF07584"/>
    </source>
</evidence>
<dbReference type="PANTHER" id="PTHR37464">
    <property type="entry name" value="BLL2463 PROTEIN"/>
    <property type="match status" value="1"/>
</dbReference>
<evidence type="ECO:0000313" key="3">
    <source>
        <dbReference type="EMBL" id="OYX58901.1"/>
    </source>
</evidence>
<dbReference type="InterPro" id="IPR024163">
    <property type="entry name" value="Aerotolerance_reg_N"/>
</dbReference>
<name>A0A258HPL1_9CAUL</name>
<dbReference type="Pfam" id="PF07584">
    <property type="entry name" value="BatA"/>
    <property type="match status" value="1"/>
</dbReference>
<dbReference type="EMBL" id="NCEQ01000001">
    <property type="protein sequence ID" value="OYX58901.1"/>
    <property type="molecule type" value="Genomic_DNA"/>
</dbReference>
<gene>
    <name evidence="3" type="ORF">B7Y86_00245</name>
</gene>
<accession>A0A258HPL1</accession>
<feature type="transmembrane region" description="Helical" evidence="1">
    <location>
        <begin position="58"/>
        <end position="80"/>
    </location>
</feature>
<dbReference type="NCBIfam" id="TIGR02226">
    <property type="entry name" value="two_anch"/>
    <property type="match status" value="1"/>
</dbReference>
<reference evidence="3 4" key="1">
    <citation type="submission" date="2017-03" db="EMBL/GenBank/DDBJ databases">
        <title>Lifting the veil on microbial sulfur biogeochemistry in mining wastewaters.</title>
        <authorList>
            <person name="Kantor R.S."/>
            <person name="Colenbrander Nelson T."/>
            <person name="Marshall S."/>
            <person name="Bennett D."/>
            <person name="Apte S."/>
            <person name="Camacho D."/>
            <person name="Thomas B.C."/>
            <person name="Warren L.A."/>
            <person name="Banfield J.F."/>
        </authorList>
    </citation>
    <scope>NUCLEOTIDE SEQUENCE [LARGE SCALE GENOMIC DNA]</scope>
    <source>
        <strain evidence="3">32-68-21</strain>
    </source>
</reference>
<keyword evidence="1" id="KW-1133">Transmembrane helix</keyword>
<protein>
    <recommendedName>
        <fullName evidence="2">Aerotolerance regulator N-terminal domain-containing protein</fullName>
    </recommendedName>
</protein>
<keyword evidence="1" id="KW-0472">Membrane</keyword>